<evidence type="ECO:0000313" key="2">
    <source>
        <dbReference type="EMBL" id="QYD66961.1"/>
    </source>
</evidence>
<name>A0ABX8UF25_9BURK</name>
<protein>
    <submittedName>
        <fullName evidence="2">DUF4148 domain-containing protein</fullName>
    </submittedName>
</protein>
<dbReference type="RefSeq" id="WP_219795955.1">
    <property type="nucleotide sequence ID" value="NZ_CP080095.1"/>
</dbReference>
<feature type="signal peptide" evidence="1">
    <location>
        <begin position="1"/>
        <end position="23"/>
    </location>
</feature>
<accession>A0ABX8UF25</accession>
<proteinExistence type="predicted"/>
<evidence type="ECO:0000256" key="1">
    <source>
        <dbReference type="SAM" id="SignalP"/>
    </source>
</evidence>
<dbReference type="PROSITE" id="PS51257">
    <property type="entry name" value="PROKAR_LIPOPROTEIN"/>
    <property type="match status" value="1"/>
</dbReference>
<feature type="chain" id="PRO_5047113601" evidence="1">
    <location>
        <begin position="24"/>
        <end position="95"/>
    </location>
</feature>
<reference evidence="2 3" key="1">
    <citation type="submission" date="2021-07" db="EMBL/GenBank/DDBJ databases">
        <title>Paraburkholderia edwinii protects Aspergillus sp. from phenazines by acting as a toxin sponge.</title>
        <authorList>
            <person name="Dahlstrom K.M."/>
            <person name="Newman D.K."/>
        </authorList>
    </citation>
    <scope>NUCLEOTIDE SEQUENCE [LARGE SCALE GENOMIC DNA]</scope>
    <source>
        <strain evidence="2 3">Pe01</strain>
    </source>
</reference>
<dbReference type="EMBL" id="CP080095">
    <property type="protein sequence ID" value="QYD66961.1"/>
    <property type="molecule type" value="Genomic_DNA"/>
</dbReference>
<dbReference type="InterPro" id="IPR025421">
    <property type="entry name" value="DUF4148"/>
</dbReference>
<organism evidence="2 3">
    <name type="scientific">Paraburkholderia edwinii</name>
    <dbReference type="NCBI Taxonomy" id="2861782"/>
    <lineage>
        <taxon>Bacteria</taxon>
        <taxon>Pseudomonadati</taxon>
        <taxon>Pseudomonadota</taxon>
        <taxon>Betaproteobacteria</taxon>
        <taxon>Burkholderiales</taxon>
        <taxon>Burkholderiaceae</taxon>
        <taxon>Paraburkholderia</taxon>
    </lineage>
</organism>
<gene>
    <name evidence="2" type="ORF">KZJ38_11050</name>
</gene>
<sequence length="95" mass="9582">MKSSIVLPGFVALSLACPLAALAQSGNGLTRAEVVQELIRVEQAGYRPGWGDATNYPDNIQAALARIAAQQGALAARADGAPSAGGVAPAAPDRQ</sequence>
<dbReference type="Proteomes" id="UP000826462">
    <property type="component" value="Chromosome 1"/>
</dbReference>
<evidence type="ECO:0000313" key="3">
    <source>
        <dbReference type="Proteomes" id="UP000826462"/>
    </source>
</evidence>
<keyword evidence="1" id="KW-0732">Signal</keyword>
<keyword evidence="3" id="KW-1185">Reference proteome</keyword>
<dbReference type="Pfam" id="PF13663">
    <property type="entry name" value="DUF4148"/>
    <property type="match status" value="1"/>
</dbReference>